<reference evidence="1 2" key="1">
    <citation type="journal article" date="2019" name="Int. J. Syst. Evol. Microbiol.">
        <title>The Global Catalogue of Microorganisms (GCM) 10K type strain sequencing project: providing services to taxonomists for standard genome sequencing and annotation.</title>
        <authorList>
            <consortium name="The Broad Institute Genomics Platform"/>
            <consortium name="The Broad Institute Genome Sequencing Center for Infectious Disease"/>
            <person name="Wu L."/>
            <person name="Ma J."/>
        </authorList>
    </citation>
    <scope>NUCLEOTIDE SEQUENCE [LARGE SCALE GENOMIC DNA]</scope>
    <source>
        <strain evidence="1 2">JCM 15481</strain>
    </source>
</reference>
<dbReference type="SUPFAM" id="SSF48208">
    <property type="entry name" value="Six-hairpin glycosidases"/>
    <property type="match status" value="1"/>
</dbReference>
<sequence length="342" mass="35747">MPYPDEPAAVWAAPALAAVLDRVARTRAEVGGLFPLFAEPAGGTWTTTRRGSWTGGFWAGLLWLRARHTGDPGDLAAARACTDRLAEWVGADTAARGLIFWYGTVLADDDGARLRREAARACLGSFDRQLGVVPWGGAFGGPRLLARADGVPGMVPLLASVDAPAAASHLRRHLGLCVGSRPACWSWEYAPGTGWTARAGPPPGWSRGPAWLLLAIAAAVRHLPEAGHADAVGAWSPPEHVPPADTAYRTGPRDTSAAAITAAAWLQLGRRERAVALLKTLAGVHLTGDGRLLDGCYDLAAGTAVRHELIWGTFFLAYGLAQLTGLADPPRGPGAGPAGPPR</sequence>
<protein>
    <recommendedName>
        <fullName evidence="3">Sugar ABC transporter permease</fullName>
    </recommendedName>
</protein>
<dbReference type="RefSeq" id="WP_344286733.1">
    <property type="nucleotide sequence ID" value="NZ_BAAAPF010000002.1"/>
</dbReference>
<dbReference type="InterPro" id="IPR008928">
    <property type="entry name" value="6-hairpin_glycosidase_sf"/>
</dbReference>
<evidence type="ECO:0000313" key="1">
    <source>
        <dbReference type="EMBL" id="GAA2106933.1"/>
    </source>
</evidence>
<organism evidence="1 2">
    <name type="scientific">Streptomyces synnematoformans</name>
    <dbReference type="NCBI Taxonomy" id="415721"/>
    <lineage>
        <taxon>Bacteria</taxon>
        <taxon>Bacillati</taxon>
        <taxon>Actinomycetota</taxon>
        <taxon>Actinomycetes</taxon>
        <taxon>Kitasatosporales</taxon>
        <taxon>Streptomycetaceae</taxon>
        <taxon>Streptomyces</taxon>
    </lineage>
</organism>
<gene>
    <name evidence="1" type="ORF">GCM10009802_01600</name>
</gene>
<keyword evidence="2" id="KW-1185">Reference proteome</keyword>
<proteinExistence type="predicted"/>
<dbReference type="EMBL" id="BAAAPF010000002">
    <property type="protein sequence ID" value="GAA2106933.1"/>
    <property type="molecule type" value="Genomic_DNA"/>
</dbReference>
<evidence type="ECO:0000313" key="2">
    <source>
        <dbReference type="Proteomes" id="UP001500443"/>
    </source>
</evidence>
<comment type="caution">
    <text evidence="1">The sequence shown here is derived from an EMBL/GenBank/DDBJ whole genome shotgun (WGS) entry which is preliminary data.</text>
</comment>
<dbReference type="Gene3D" id="1.50.10.10">
    <property type="match status" value="1"/>
</dbReference>
<accession>A0ABN2X8V5</accession>
<dbReference type="InterPro" id="IPR012341">
    <property type="entry name" value="6hp_glycosidase-like_sf"/>
</dbReference>
<dbReference type="Proteomes" id="UP001500443">
    <property type="component" value="Unassembled WGS sequence"/>
</dbReference>
<name>A0ABN2X8V5_9ACTN</name>
<evidence type="ECO:0008006" key="3">
    <source>
        <dbReference type="Google" id="ProtNLM"/>
    </source>
</evidence>